<dbReference type="SUPFAM" id="SSF52047">
    <property type="entry name" value="RNI-like"/>
    <property type="match status" value="1"/>
</dbReference>
<dbReference type="InterPro" id="IPR032675">
    <property type="entry name" value="LRR_dom_sf"/>
</dbReference>
<dbReference type="OrthoDB" id="957465at2759"/>
<reference evidence="1 2" key="1">
    <citation type="submission" date="2017-09" db="EMBL/GenBank/DDBJ databases">
        <title>WGS assembly of Aquilegia coerulea Goldsmith.</title>
        <authorList>
            <person name="Hodges S."/>
            <person name="Kramer E."/>
            <person name="Nordborg M."/>
            <person name="Tomkins J."/>
            <person name="Borevitz J."/>
            <person name="Derieg N."/>
            <person name="Yan J."/>
            <person name="Mihaltcheva S."/>
            <person name="Hayes R.D."/>
            <person name="Rokhsar D."/>
        </authorList>
    </citation>
    <scope>NUCLEOTIDE SEQUENCE [LARGE SCALE GENOMIC DNA]</scope>
    <source>
        <strain evidence="2">cv. Goldsmith</strain>
    </source>
</reference>
<evidence type="ECO:0000313" key="1">
    <source>
        <dbReference type="EMBL" id="PIA43887.1"/>
    </source>
</evidence>
<protein>
    <submittedName>
        <fullName evidence="1">Uncharacterized protein</fullName>
    </submittedName>
</protein>
<sequence>MMLTSTLQVLSMTLKGVTGKGFSRAIRNWRNLEEISFFTPKDEHYTHVMQEIGINCRKLDTLSIVCYPSWYPNLFHLNEYNSQVIASNVRNLGKLAFSNCYVHKFGLLTILSKCRRLKVLELTRCWRALEEANVTKRTRALDKKPISYKSGHLSVTLKKSEGSRGEWLVDTLAGVHNIMYVIEHLWTEAGDAV</sequence>
<dbReference type="EMBL" id="KZ305035">
    <property type="protein sequence ID" value="PIA43887.1"/>
    <property type="molecule type" value="Genomic_DNA"/>
</dbReference>
<name>A0A2G5DKV5_AQUCA</name>
<proteinExistence type="predicted"/>
<dbReference type="PANTHER" id="PTHR38926">
    <property type="entry name" value="F-BOX DOMAIN CONTAINING PROTEIN, EXPRESSED"/>
    <property type="match status" value="1"/>
</dbReference>
<dbReference type="Gene3D" id="3.80.10.10">
    <property type="entry name" value="Ribonuclease Inhibitor"/>
    <property type="match status" value="1"/>
</dbReference>
<organism evidence="1 2">
    <name type="scientific">Aquilegia coerulea</name>
    <name type="common">Rocky mountain columbine</name>
    <dbReference type="NCBI Taxonomy" id="218851"/>
    <lineage>
        <taxon>Eukaryota</taxon>
        <taxon>Viridiplantae</taxon>
        <taxon>Streptophyta</taxon>
        <taxon>Embryophyta</taxon>
        <taxon>Tracheophyta</taxon>
        <taxon>Spermatophyta</taxon>
        <taxon>Magnoliopsida</taxon>
        <taxon>Ranunculales</taxon>
        <taxon>Ranunculaceae</taxon>
        <taxon>Thalictroideae</taxon>
        <taxon>Aquilegia</taxon>
    </lineage>
</organism>
<gene>
    <name evidence="1" type="ORF">AQUCO_01800137v1</name>
</gene>
<dbReference type="PANTHER" id="PTHR38926:SF5">
    <property type="entry name" value="F-BOX AND LEUCINE-RICH REPEAT PROTEIN 6"/>
    <property type="match status" value="1"/>
</dbReference>
<accession>A0A2G5DKV5</accession>
<dbReference type="InParanoid" id="A0A2G5DKV5"/>
<dbReference type="AlphaFoldDB" id="A0A2G5DKV5"/>
<dbReference type="Proteomes" id="UP000230069">
    <property type="component" value="Unassembled WGS sequence"/>
</dbReference>
<evidence type="ECO:0000313" key="2">
    <source>
        <dbReference type="Proteomes" id="UP000230069"/>
    </source>
</evidence>
<keyword evidence="2" id="KW-1185">Reference proteome</keyword>